<keyword evidence="1" id="KW-0472">Membrane</keyword>
<accession>A0A6C0LGS9</accession>
<feature type="transmembrane region" description="Helical" evidence="1">
    <location>
        <begin position="5"/>
        <end position="20"/>
    </location>
</feature>
<evidence type="ECO:0000256" key="1">
    <source>
        <dbReference type="SAM" id="Phobius"/>
    </source>
</evidence>
<dbReference type="EMBL" id="MN740492">
    <property type="protein sequence ID" value="QHU29687.1"/>
    <property type="molecule type" value="Genomic_DNA"/>
</dbReference>
<evidence type="ECO:0000313" key="2">
    <source>
        <dbReference type="EMBL" id="QHU29687.1"/>
    </source>
</evidence>
<proteinExistence type="predicted"/>
<sequence length="144" mass="17530">MFEIFSYWIFVWFLLYYFKLTKYNPLIILIIGYIITFGEWLYLIFMGANNYNIIKFIIINVIIKIIPILLIYNSKTTYKDLIIGLYIFLAYLLTMAIMKIDPYKIYKKILNTYIYDDNKYKSIISKMYDYIYIIIIDNNGHKHI</sequence>
<organism evidence="2">
    <name type="scientific">viral metagenome</name>
    <dbReference type="NCBI Taxonomy" id="1070528"/>
    <lineage>
        <taxon>unclassified sequences</taxon>
        <taxon>metagenomes</taxon>
        <taxon>organismal metagenomes</taxon>
    </lineage>
</organism>
<keyword evidence="1" id="KW-0812">Transmembrane</keyword>
<feature type="transmembrane region" description="Helical" evidence="1">
    <location>
        <begin position="52"/>
        <end position="72"/>
    </location>
</feature>
<dbReference type="AlphaFoldDB" id="A0A6C0LGS9"/>
<reference evidence="2" key="1">
    <citation type="journal article" date="2020" name="Nature">
        <title>Giant virus diversity and host interactions through global metagenomics.</title>
        <authorList>
            <person name="Schulz F."/>
            <person name="Roux S."/>
            <person name="Paez-Espino D."/>
            <person name="Jungbluth S."/>
            <person name="Walsh D.A."/>
            <person name="Denef V.J."/>
            <person name="McMahon K.D."/>
            <person name="Konstantinidis K.T."/>
            <person name="Eloe-Fadrosh E.A."/>
            <person name="Kyrpides N.C."/>
            <person name="Woyke T."/>
        </authorList>
    </citation>
    <scope>NUCLEOTIDE SEQUENCE</scope>
    <source>
        <strain evidence="2">GVMAG-M-3300027804-48</strain>
    </source>
</reference>
<keyword evidence="1" id="KW-1133">Transmembrane helix</keyword>
<feature type="transmembrane region" description="Helical" evidence="1">
    <location>
        <begin position="78"/>
        <end position="98"/>
    </location>
</feature>
<name>A0A6C0LGS9_9ZZZZ</name>
<feature type="transmembrane region" description="Helical" evidence="1">
    <location>
        <begin position="26"/>
        <end position="45"/>
    </location>
</feature>
<protein>
    <submittedName>
        <fullName evidence="2">Uncharacterized protein</fullName>
    </submittedName>
</protein>